<dbReference type="EMBL" id="OBEN01000006">
    <property type="protein sequence ID" value="SNZ14733.1"/>
    <property type="molecule type" value="Genomic_DNA"/>
</dbReference>
<dbReference type="SMART" id="SM00382">
    <property type="entry name" value="AAA"/>
    <property type="match status" value="1"/>
</dbReference>
<organism evidence="3 4">
    <name type="scientific">Hydrogenobacter hydrogenophilus</name>
    <dbReference type="NCBI Taxonomy" id="35835"/>
    <lineage>
        <taxon>Bacteria</taxon>
        <taxon>Pseudomonadati</taxon>
        <taxon>Aquificota</taxon>
        <taxon>Aquificia</taxon>
        <taxon>Aquificales</taxon>
        <taxon>Aquificaceae</taxon>
        <taxon>Hydrogenobacter</taxon>
    </lineage>
</organism>
<accession>A0A285P0P1</accession>
<dbReference type="InterPro" id="IPR003593">
    <property type="entry name" value="AAA+_ATPase"/>
</dbReference>
<dbReference type="InterPro" id="IPR014721">
    <property type="entry name" value="Ribsml_uS5_D2-typ_fold_subgr"/>
</dbReference>
<dbReference type="SUPFAM" id="SSF52540">
    <property type="entry name" value="P-loop containing nucleoside triphosphate hydrolases"/>
    <property type="match status" value="1"/>
</dbReference>
<protein>
    <submittedName>
        <fullName evidence="3">Magnesium chelatase family protein</fullName>
    </submittedName>
</protein>
<dbReference type="RefSeq" id="WP_096602353.1">
    <property type="nucleotide sequence ID" value="NZ_OBEN01000006.1"/>
</dbReference>
<dbReference type="InterPro" id="IPR000523">
    <property type="entry name" value="Mg_chelatse_chII-like_cat_dom"/>
</dbReference>
<dbReference type="GO" id="GO:0005524">
    <property type="term" value="F:ATP binding"/>
    <property type="evidence" value="ECO:0007669"/>
    <property type="project" value="InterPro"/>
</dbReference>
<dbReference type="PANTHER" id="PTHR32039">
    <property type="entry name" value="MAGNESIUM-CHELATASE SUBUNIT CHLI"/>
    <property type="match status" value="1"/>
</dbReference>
<dbReference type="SUPFAM" id="SSF54211">
    <property type="entry name" value="Ribosomal protein S5 domain 2-like"/>
    <property type="match status" value="1"/>
</dbReference>
<dbReference type="Gene3D" id="3.30.230.10">
    <property type="match status" value="1"/>
</dbReference>
<evidence type="ECO:0000256" key="1">
    <source>
        <dbReference type="ARBA" id="ARBA00006354"/>
    </source>
</evidence>
<dbReference type="InterPro" id="IPR004482">
    <property type="entry name" value="Mg_chelat-rel"/>
</dbReference>
<reference evidence="4" key="1">
    <citation type="submission" date="2017-09" db="EMBL/GenBank/DDBJ databases">
        <authorList>
            <person name="Varghese N."/>
            <person name="Submissions S."/>
        </authorList>
    </citation>
    <scope>NUCLEOTIDE SEQUENCE [LARGE SCALE GENOMIC DNA]</scope>
    <source>
        <strain evidence="4">DSM 2913</strain>
    </source>
</reference>
<dbReference type="InterPro" id="IPR020568">
    <property type="entry name" value="Ribosomal_Su5_D2-typ_SF"/>
</dbReference>
<dbReference type="NCBIfam" id="TIGR00368">
    <property type="entry name" value="YifB family Mg chelatase-like AAA ATPase"/>
    <property type="match status" value="1"/>
</dbReference>
<gene>
    <name evidence="3" type="ORF">SAMN06265353_1183</name>
</gene>
<dbReference type="Pfam" id="PF01078">
    <property type="entry name" value="Mg_chelatase"/>
    <property type="match status" value="1"/>
</dbReference>
<dbReference type="InterPro" id="IPR027417">
    <property type="entry name" value="P-loop_NTPase"/>
</dbReference>
<evidence type="ECO:0000259" key="2">
    <source>
        <dbReference type="SMART" id="SM00382"/>
    </source>
</evidence>
<sequence length="505" mass="56132">MFCRIKSGGVLGIDGFEVDVEVDVSQGIPQFNIVGLPDKAINEAKDRVRSALKNIGYSMPTKKITVNLSPSYLKKQGTLYDLPIAIGILQTQGVIKVSEDTVILGELSLDGKINKINGVLPIVLSLKEKGYRRFFVPEGNALEGAIVKGTEVYGFSTLQELVEYLKGEISKSPVEVDVETLLKESQNFDIDLSDVCGQELAKRAIEASCAGYHHLLLIGPPGVGKSMLAKRMITILPPLTFEEAVEITRIYSVAGLLSDPIVKTRPFRSPHHTASDVSLIGGGAVPMPGEISLAHRGILFLDEMTEFSRKTLEVLRQPLEDGYVNITRASAKVRFPAEFLLVGAINPCPCGNYSNPYKACTCTPLQIKNYQSKLSGPILDRIDMKVWVEPVEKEELLNTKKGESSSEVRKRIERAFQIQRERFKGSSTRFNGMMKEKEVEKYCVMDSEAKRLLEYAMDRLHLTGRSYMKVLKVSRTVADLEGEEIIKAHHLSQALQFRVDERLLV</sequence>
<proteinExistence type="inferred from homology"/>
<dbReference type="Pfam" id="PF13335">
    <property type="entry name" value="Mg_chelatase_C"/>
    <property type="match status" value="1"/>
</dbReference>
<evidence type="ECO:0000313" key="3">
    <source>
        <dbReference type="EMBL" id="SNZ14733.1"/>
    </source>
</evidence>
<dbReference type="OrthoDB" id="9813147at2"/>
<dbReference type="Gene3D" id="3.40.50.300">
    <property type="entry name" value="P-loop containing nucleotide triphosphate hydrolases"/>
    <property type="match status" value="1"/>
</dbReference>
<dbReference type="InterPro" id="IPR025158">
    <property type="entry name" value="Mg_chelat-rel_C"/>
</dbReference>
<comment type="similarity">
    <text evidence="1">Belongs to the Mg-chelatase subunits D/I family. ComM subfamily.</text>
</comment>
<dbReference type="Pfam" id="PF13541">
    <property type="entry name" value="ChlI"/>
    <property type="match status" value="1"/>
</dbReference>
<feature type="domain" description="AAA+ ATPase" evidence="2">
    <location>
        <begin position="211"/>
        <end position="392"/>
    </location>
</feature>
<dbReference type="AlphaFoldDB" id="A0A285P0P1"/>
<dbReference type="Proteomes" id="UP000218627">
    <property type="component" value="Unassembled WGS sequence"/>
</dbReference>
<evidence type="ECO:0000313" key="4">
    <source>
        <dbReference type="Proteomes" id="UP000218627"/>
    </source>
</evidence>
<name>A0A285P0P1_9AQUI</name>
<dbReference type="PANTHER" id="PTHR32039:SF7">
    <property type="entry name" value="COMPETENCE PROTEIN COMM"/>
    <property type="match status" value="1"/>
</dbReference>
<keyword evidence="4" id="KW-1185">Reference proteome</keyword>
<dbReference type="InterPro" id="IPR045006">
    <property type="entry name" value="CHLI-like"/>
</dbReference>